<evidence type="ECO:0000313" key="3">
    <source>
        <dbReference type="EMBL" id="EDS75542.1"/>
    </source>
</evidence>
<proteinExistence type="predicted"/>
<reference evidence="3" key="2">
    <citation type="submission" date="2014-06" db="EMBL/GenBank/DDBJ databases">
        <title>Draft genome sequence of Clostridium spiroforme (DSM 1552).</title>
        <authorList>
            <person name="Sudarsanam P."/>
            <person name="Ley R."/>
            <person name="Guruge J."/>
            <person name="Turnbaugh P.J."/>
            <person name="Mahowald M."/>
            <person name="Liep D."/>
            <person name="Gordon J."/>
        </authorList>
    </citation>
    <scope>NUCLEOTIDE SEQUENCE</scope>
    <source>
        <strain evidence="3">DSM 1552</strain>
    </source>
</reference>
<evidence type="ECO:0000259" key="2">
    <source>
        <dbReference type="Pfam" id="PF17425"/>
    </source>
</evidence>
<sequence>MEENMKKIKYLIITLSIISLILIYFYNNNNRMITKASSNDKNSILYLEMNDTTTEPKTIYSEKYQNKIQQQIDRAKQKNNYTFKEPLLIENPYGTNTTGVYMYFTTDKDYQATYTISCNGYEDFTQTLNTNTSSGYTKEHEYLLVGSIPSEKNIITVTLHDTQGNEVDTLTWSYQAPDLLGGNEYITVETETYDTNASLTNGLYTVLGNDVTEDSDTLAYMRLYDNYGIIRSEIPIISYRSHRCLFDDNTMYISVSSTKIVGINQTGYVSTIYDTGDYKLHHDYIFDDNKNLIVLASKKDTETSEDKIIMIDHDSGEISELINLIDLFPDYYKLTSKPKSADNLDWMHINSLELINNDSLIISSRETSTIIKINDIYSEPSVDYMIGSDNFWQESGYDNLLLTNANDFSLQAGQHCVTYATDSSLSDGQYYLYLYNNNIAVSTTRPDYNWKEDPNYTNVSYDSKDGVSHYYKYLIDENTKTFELIADIPAEYSGYVSSVQEIDNNVIIDSGMAMTWFEYDKSGSLIKKFTTTGGKFLYRVFKYTYNDYWFQ</sequence>
<dbReference type="eggNOG" id="ENOG502ZAQ1">
    <property type="taxonomic scope" value="Bacteria"/>
</dbReference>
<evidence type="ECO:0000256" key="1">
    <source>
        <dbReference type="SAM" id="Phobius"/>
    </source>
</evidence>
<reference evidence="3" key="1">
    <citation type="submission" date="2008-02" db="EMBL/GenBank/DDBJ databases">
        <authorList>
            <person name="Fulton L."/>
            <person name="Clifton S."/>
            <person name="Fulton B."/>
            <person name="Xu J."/>
            <person name="Minx P."/>
            <person name="Pepin K.H."/>
            <person name="Johnson M."/>
            <person name="Thiruvilangam P."/>
            <person name="Bhonagiri V."/>
            <person name="Nash W.E."/>
            <person name="Mardis E.R."/>
            <person name="Wilson R.K."/>
        </authorList>
    </citation>
    <scope>NUCLEOTIDE SEQUENCE [LARGE SCALE GENOMIC DNA]</scope>
    <source>
        <strain evidence="3">DSM 1552</strain>
    </source>
</reference>
<dbReference type="HOGENOM" id="CLU_024981_0_0_9"/>
<dbReference type="Proteomes" id="UP000004910">
    <property type="component" value="Unassembled WGS sequence"/>
</dbReference>
<dbReference type="InterPro" id="IPR010262">
    <property type="entry name" value="Arylsulfotransferase_bact"/>
</dbReference>
<dbReference type="InterPro" id="IPR053143">
    <property type="entry name" value="Arylsulfate_ST"/>
</dbReference>
<dbReference type="PANTHER" id="PTHR35340:SF5">
    <property type="entry name" value="ASST-DOMAIN-CONTAINING PROTEIN"/>
    <property type="match status" value="1"/>
</dbReference>
<gene>
    <name evidence="3" type="ORF">CLOSPI_00579</name>
</gene>
<keyword evidence="1" id="KW-0472">Membrane</keyword>
<dbReference type="PANTHER" id="PTHR35340">
    <property type="entry name" value="PQQ ENZYME REPEAT PROTEIN-RELATED"/>
    <property type="match status" value="1"/>
</dbReference>
<dbReference type="Gene3D" id="2.60.40.3100">
    <property type="entry name" value="Arylsulphate sulphotransferase monomer, N-terminal domain"/>
    <property type="match status" value="1"/>
</dbReference>
<keyword evidence="1" id="KW-0812">Transmembrane</keyword>
<dbReference type="STRING" id="428126.CLOSPI_00579"/>
<comment type="caution">
    <text evidence="3">The sequence shown here is derived from an EMBL/GenBank/DDBJ whole genome shotgun (WGS) entry which is preliminary data.</text>
</comment>
<accession>B1C052</accession>
<feature type="domain" description="Arylsulfotransferase N-terminal" evidence="2">
    <location>
        <begin position="89"/>
        <end position="172"/>
    </location>
</feature>
<organism evidence="3 4">
    <name type="scientific">Thomasclavelia spiroformis DSM 1552</name>
    <dbReference type="NCBI Taxonomy" id="428126"/>
    <lineage>
        <taxon>Bacteria</taxon>
        <taxon>Bacillati</taxon>
        <taxon>Bacillota</taxon>
        <taxon>Erysipelotrichia</taxon>
        <taxon>Erysipelotrichales</taxon>
        <taxon>Coprobacillaceae</taxon>
        <taxon>Thomasclavelia</taxon>
    </lineage>
</organism>
<feature type="transmembrane region" description="Helical" evidence="1">
    <location>
        <begin position="7"/>
        <end position="26"/>
    </location>
</feature>
<keyword evidence="1" id="KW-1133">Transmembrane helix</keyword>
<protein>
    <recommendedName>
        <fullName evidence="2">Arylsulfotransferase N-terminal domain-containing protein</fullName>
    </recommendedName>
</protein>
<dbReference type="Pfam" id="PF05935">
    <property type="entry name" value="Arylsulfotrans"/>
    <property type="match status" value="1"/>
</dbReference>
<dbReference type="InterPro" id="IPR035391">
    <property type="entry name" value="Arylsulfotran_N"/>
</dbReference>
<name>B1C052_9FIRM</name>
<dbReference type="AlphaFoldDB" id="B1C052"/>
<evidence type="ECO:0000313" key="4">
    <source>
        <dbReference type="Proteomes" id="UP000004910"/>
    </source>
</evidence>
<keyword evidence="4" id="KW-1185">Reference proteome</keyword>
<dbReference type="GO" id="GO:0004062">
    <property type="term" value="F:aryl sulfotransferase activity"/>
    <property type="evidence" value="ECO:0007669"/>
    <property type="project" value="InterPro"/>
</dbReference>
<dbReference type="Pfam" id="PF17425">
    <property type="entry name" value="Arylsulfotran_N"/>
    <property type="match status" value="1"/>
</dbReference>
<dbReference type="EMBL" id="ABIK02000005">
    <property type="protein sequence ID" value="EDS75542.1"/>
    <property type="molecule type" value="Genomic_DNA"/>
</dbReference>
<dbReference type="InterPro" id="IPR038477">
    <property type="entry name" value="ASST_N_sf"/>
</dbReference>